<keyword evidence="9" id="KW-1185">Reference proteome</keyword>
<accession>A0A9Q1BQL7</accession>
<comment type="caution">
    <text evidence="8">The sequence shown here is derived from an EMBL/GenBank/DDBJ whole genome shotgun (WGS) entry which is preliminary data.</text>
</comment>
<dbReference type="GO" id="GO:0033528">
    <property type="term" value="P:S-methylmethionine cycle"/>
    <property type="evidence" value="ECO:0007669"/>
    <property type="project" value="TreeGrafter"/>
</dbReference>
<evidence type="ECO:0000259" key="7">
    <source>
        <dbReference type="PROSITE" id="PS50970"/>
    </source>
</evidence>
<feature type="binding site" evidence="6">
    <location>
        <position position="318"/>
    </location>
    <ligand>
        <name>Zn(2+)</name>
        <dbReference type="ChEBI" id="CHEBI:29105"/>
    </ligand>
</feature>
<name>A0A9Q1BQL7_HOLLE</name>
<keyword evidence="3 6" id="KW-0479">Metal-binding</keyword>
<feature type="binding site" evidence="6">
    <location>
        <position position="245"/>
    </location>
    <ligand>
        <name>Zn(2+)</name>
        <dbReference type="ChEBI" id="CHEBI:29105"/>
    </ligand>
</feature>
<evidence type="ECO:0000256" key="2">
    <source>
        <dbReference type="ARBA" id="ARBA00022679"/>
    </source>
</evidence>
<gene>
    <name evidence="8" type="ORF">HOLleu_27289</name>
</gene>
<dbReference type="InterPro" id="IPR051486">
    <property type="entry name" value="Hcy_S-methyltransferase"/>
</dbReference>
<dbReference type="GO" id="GO:0046872">
    <property type="term" value="F:metal ion binding"/>
    <property type="evidence" value="ECO:0007669"/>
    <property type="project" value="UniProtKB-KW"/>
</dbReference>
<feature type="domain" description="Hcy-binding" evidence="7">
    <location>
        <begin position="5"/>
        <end position="332"/>
    </location>
</feature>
<dbReference type="NCBIfam" id="NF007020">
    <property type="entry name" value="PRK09485.1"/>
    <property type="match status" value="1"/>
</dbReference>
<dbReference type="Proteomes" id="UP001152320">
    <property type="component" value="Chromosome 13"/>
</dbReference>
<evidence type="ECO:0000256" key="5">
    <source>
        <dbReference type="ARBA" id="ARBA00034478"/>
    </source>
</evidence>
<proteinExistence type="predicted"/>
<comment type="pathway">
    <text evidence="5">Amino-acid biosynthesis; L-methionine biosynthesis via de novo pathway.</text>
</comment>
<evidence type="ECO:0000313" key="9">
    <source>
        <dbReference type="Proteomes" id="UP001152320"/>
    </source>
</evidence>
<dbReference type="Gene3D" id="3.20.20.330">
    <property type="entry name" value="Homocysteine-binding-like domain"/>
    <property type="match status" value="1"/>
</dbReference>
<sequence>MLTKLARLFRSSMANVLVLDGGASTEIHRGGIEIHGDPLWSSRLLKSNPDIIKGVHRSFLDVGCDIIQTISYQTSISLLCKYGDVSVEGAKELIKKSVFLAREGVEQYWEDYQKKCETSDDTTLKDRKKPLVCGCLGPYGINFFNASEYNGNYIDTVSEKDILDMQRPRIQALVDAGIDYLALETIPVQKEAEIVEKLAREFPNVKTWISFQCRDGDHTGHGEKFSDAVLSVVKNGYIKCVGTNCCSPLDVTSLLTSIQRHRKDYSLELVTYPNSGETWRKSDFNSTGEFLGDSLMSGFGPAIPKWIELGANIIGGCCQTTPDDMRIVVDCLRQLNQRK</sequence>
<dbReference type="PANTHER" id="PTHR46015">
    <property type="entry name" value="ZGC:172121"/>
    <property type="match status" value="1"/>
</dbReference>
<dbReference type="InterPro" id="IPR036589">
    <property type="entry name" value="HCY_dom_sf"/>
</dbReference>
<evidence type="ECO:0000256" key="4">
    <source>
        <dbReference type="ARBA" id="ARBA00022833"/>
    </source>
</evidence>
<dbReference type="GO" id="GO:0032259">
    <property type="term" value="P:methylation"/>
    <property type="evidence" value="ECO:0007669"/>
    <property type="project" value="UniProtKB-KW"/>
</dbReference>
<dbReference type="InterPro" id="IPR003726">
    <property type="entry name" value="HCY_dom"/>
</dbReference>
<keyword evidence="2 6" id="KW-0808">Transferase</keyword>
<dbReference type="SUPFAM" id="SSF82282">
    <property type="entry name" value="Homocysteine S-methyltransferase"/>
    <property type="match status" value="1"/>
</dbReference>
<protein>
    <submittedName>
        <fullName evidence="8">Homocysteine S-methyltransferase 1</fullName>
    </submittedName>
</protein>
<comment type="cofactor">
    <cofactor evidence="6">
        <name>Zn(2+)</name>
        <dbReference type="ChEBI" id="CHEBI:29105"/>
    </cofactor>
</comment>
<reference evidence="8" key="1">
    <citation type="submission" date="2021-10" db="EMBL/GenBank/DDBJ databases">
        <title>Tropical sea cucumber genome reveals ecological adaptation and Cuvierian tubules defense mechanism.</title>
        <authorList>
            <person name="Chen T."/>
        </authorList>
    </citation>
    <scope>NUCLEOTIDE SEQUENCE</scope>
    <source>
        <strain evidence="8">Nanhai2018</strain>
        <tissue evidence="8">Muscle</tissue>
    </source>
</reference>
<feature type="binding site" evidence="6">
    <location>
        <position position="317"/>
    </location>
    <ligand>
        <name>Zn(2+)</name>
        <dbReference type="ChEBI" id="CHEBI:29105"/>
    </ligand>
</feature>
<dbReference type="EMBL" id="JAIZAY010000013">
    <property type="protein sequence ID" value="KAJ8030784.1"/>
    <property type="molecule type" value="Genomic_DNA"/>
</dbReference>
<dbReference type="AlphaFoldDB" id="A0A9Q1BQL7"/>
<organism evidence="8 9">
    <name type="scientific">Holothuria leucospilota</name>
    <name type="common">Black long sea cucumber</name>
    <name type="synonym">Mertensiothuria leucospilota</name>
    <dbReference type="NCBI Taxonomy" id="206669"/>
    <lineage>
        <taxon>Eukaryota</taxon>
        <taxon>Metazoa</taxon>
        <taxon>Echinodermata</taxon>
        <taxon>Eleutherozoa</taxon>
        <taxon>Echinozoa</taxon>
        <taxon>Holothuroidea</taxon>
        <taxon>Aspidochirotacea</taxon>
        <taxon>Aspidochirotida</taxon>
        <taxon>Holothuriidae</taxon>
        <taxon>Holothuria</taxon>
    </lineage>
</organism>
<dbReference type="GO" id="GO:0008898">
    <property type="term" value="F:S-adenosylmethionine-homocysteine S-methyltransferase activity"/>
    <property type="evidence" value="ECO:0007669"/>
    <property type="project" value="TreeGrafter"/>
</dbReference>
<evidence type="ECO:0000313" key="8">
    <source>
        <dbReference type="EMBL" id="KAJ8030784.1"/>
    </source>
</evidence>
<dbReference type="OrthoDB" id="261426at2759"/>
<evidence type="ECO:0000256" key="1">
    <source>
        <dbReference type="ARBA" id="ARBA00022603"/>
    </source>
</evidence>
<evidence type="ECO:0000256" key="3">
    <source>
        <dbReference type="ARBA" id="ARBA00022723"/>
    </source>
</evidence>
<dbReference type="GO" id="GO:0009086">
    <property type="term" value="P:methionine biosynthetic process"/>
    <property type="evidence" value="ECO:0007669"/>
    <property type="project" value="TreeGrafter"/>
</dbReference>
<evidence type="ECO:0000256" key="6">
    <source>
        <dbReference type="PROSITE-ProRule" id="PRU00333"/>
    </source>
</evidence>
<dbReference type="Pfam" id="PF02574">
    <property type="entry name" value="S-methyl_trans"/>
    <property type="match status" value="1"/>
</dbReference>
<keyword evidence="1 6" id="KW-0489">Methyltransferase</keyword>
<dbReference type="PANTHER" id="PTHR46015:SF1">
    <property type="entry name" value="HOMOCYSTEINE S-METHYLTRANSFERASE-LIKE ISOFORM 1"/>
    <property type="match status" value="1"/>
</dbReference>
<keyword evidence="4 6" id="KW-0862">Zinc</keyword>
<dbReference type="PROSITE" id="PS50970">
    <property type="entry name" value="HCY"/>
    <property type="match status" value="1"/>
</dbReference>